<keyword evidence="8 9" id="KW-0472">Membrane</keyword>
<evidence type="ECO:0000256" key="9">
    <source>
        <dbReference type="HAMAP-Rule" id="MF_00422"/>
    </source>
</evidence>
<comment type="similarity">
    <text evidence="9">Belongs to the SecE/SEC61-gamma family.</text>
</comment>
<dbReference type="PANTHER" id="PTHR33910:SF1">
    <property type="entry name" value="PROTEIN TRANSLOCASE SUBUNIT SECE"/>
    <property type="match status" value="1"/>
</dbReference>
<name>A0A916S1B4_9BACT</name>
<dbReference type="GO" id="GO:0008320">
    <property type="term" value="F:protein transmembrane transporter activity"/>
    <property type="evidence" value="ECO:0007669"/>
    <property type="project" value="UniProtKB-UniRule"/>
</dbReference>
<dbReference type="GO" id="GO:0009306">
    <property type="term" value="P:protein secretion"/>
    <property type="evidence" value="ECO:0007669"/>
    <property type="project" value="UniProtKB-UniRule"/>
</dbReference>
<dbReference type="AlphaFoldDB" id="A0A916S1B4"/>
<dbReference type="NCBIfam" id="TIGR00964">
    <property type="entry name" value="secE_bact"/>
    <property type="match status" value="1"/>
</dbReference>
<feature type="transmembrane region" description="Helical" evidence="9">
    <location>
        <begin position="47"/>
        <end position="68"/>
    </location>
</feature>
<comment type="function">
    <text evidence="9">Essential subunit of the Sec protein translocation channel SecYEG. Clamps together the 2 halves of SecY. May contact the channel plug during translocation.</text>
</comment>
<evidence type="ECO:0000256" key="4">
    <source>
        <dbReference type="ARBA" id="ARBA00022692"/>
    </source>
</evidence>
<organism evidence="10 11">
    <name type="scientific">Edaphobacter acidisoli</name>
    <dbReference type="NCBI Taxonomy" id="2040573"/>
    <lineage>
        <taxon>Bacteria</taxon>
        <taxon>Pseudomonadati</taxon>
        <taxon>Acidobacteriota</taxon>
        <taxon>Terriglobia</taxon>
        <taxon>Terriglobales</taxon>
        <taxon>Acidobacteriaceae</taxon>
        <taxon>Edaphobacter</taxon>
    </lineage>
</organism>
<dbReference type="GO" id="GO:0065002">
    <property type="term" value="P:intracellular protein transmembrane transport"/>
    <property type="evidence" value="ECO:0007669"/>
    <property type="project" value="UniProtKB-UniRule"/>
</dbReference>
<comment type="subcellular location">
    <subcellularLocation>
        <location evidence="9">Cell membrane</location>
        <topology evidence="9">Single-pass membrane protein</topology>
    </subcellularLocation>
    <subcellularLocation>
        <location evidence="1">Membrane</location>
    </subcellularLocation>
</comment>
<dbReference type="InterPro" id="IPR038379">
    <property type="entry name" value="SecE_sf"/>
</dbReference>
<keyword evidence="4 9" id="KW-0812">Transmembrane</keyword>
<evidence type="ECO:0000256" key="6">
    <source>
        <dbReference type="ARBA" id="ARBA00022989"/>
    </source>
</evidence>
<dbReference type="HAMAP" id="MF_00422">
    <property type="entry name" value="SecE"/>
    <property type="match status" value="1"/>
</dbReference>
<proteinExistence type="inferred from homology"/>
<reference evidence="10" key="2">
    <citation type="submission" date="2020-09" db="EMBL/GenBank/DDBJ databases">
        <authorList>
            <person name="Sun Q."/>
            <person name="Zhou Y."/>
        </authorList>
    </citation>
    <scope>NUCLEOTIDE SEQUENCE</scope>
    <source>
        <strain evidence="10">CGMCC 1.15447</strain>
    </source>
</reference>
<evidence type="ECO:0000256" key="2">
    <source>
        <dbReference type="ARBA" id="ARBA00022448"/>
    </source>
</evidence>
<dbReference type="Pfam" id="PF00584">
    <property type="entry name" value="SecE"/>
    <property type="match status" value="1"/>
</dbReference>
<accession>A0A916S1B4</accession>
<reference evidence="10" key="1">
    <citation type="journal article" date="2014" name="Int. J. Syst. Evol. Microbiol.">
        <title>Complete genome sequence of Corynebacterium casei LMG S-19264T (=DSM 44701T), isolated from a smear-ripened cheese.</title>
        <authorList>
            <consortium name="US DOE Joint Genome Institute (JGI-PGF)"/>
            <person name="Walter F."/>
            <person name="Albersmeier A."/>
            <person name="Kalinowski J."/>
            <person name="Ruckert C."/>
        </authorList>
    </citation>
    <scope>NUCLEOTIDE SEQUENCE</scope>
    <source>
        <strain evidence="10">CGMCC 1.15447</strain>
    </source>
</reference>
<sequence length="86" mass="9931">MAKTVAVQNEPTNGLEQLKSQPARLMAFLRETRSEMRKVWWPGWPEVQSTTIVVLITVFLFAAFFWVVDTVFGNMIERLLHLLTGH</sequence>
<dbReference type="InterPro" id="IPR001901">
    <property type="entry name" value="Translocase_SecE/Sec61-g"/>
</dbReference>
<dbReference type="PRINTS" id="PR01650">
    <property type="entry name" value="SECETRNLCASE"/>
</dbReference>
<dbReference type="EMBL" id="BMJB01000003">
    <property type="protein sequence ID" value="GGA77544.1"/>
    <property type="molecule type" value="Genomic_DNA"/>
</dbReference>
<evidence type="ECO:0000256" key="5">
    <source>
        <dbReference type="ARBA" id="ARBA00022927"/>
    </source>
</evidence>
<protein>
    <recommendedName>
        <fullName evidence="9">Protein translocase subunit SecE</fullName>
    </recommendedName>
</protein>
<dbReference type="PANTHER" id="PTHR33910">
    <property type="entry name" value="PROTEIN TRANSLOCASE SUBUNIT SECE"/>
    <property type="match status" value="1"/>
</dbReference>
<keyword evidence="3 9" id="KW-1003">Cell membrane</keyword>
<keyword evidence="7 9" id="KW-0811">Translocation</keyword>
<evidence type="ECO:0000256" key="8">
    <source>
        <dbReference type="ARBA" id="ARBA00023136"/>
    </source>
</evidence>
<dbReference type="Gene3D" id="1.20.5.1030">
    <property type="entry name" value="Preprotein translocase secy subunit"/>
    <property type="match status" value="1"/>
</dbReference>
<keyword evidence="2 9" id="KW-0813">Transport</keyword>
<dbReference type="Proteomes" id="UP000648801">
    <property type="component" value="Unassembled WGS sequence"/>
</dbReference>
<dbReference type="GO" id="GO:0005886">
    <property type="term" value="C:plasma membrane"/>
    <property type="evidence" value="ECO:0007669"/>
    <property type="project" value="UniProtKB-SubCell"/>
</dbReference>
<comment type="subunit">
    <text evidence="9">Component of the Sec protein translocase complex. Heterotrimer consisting of SecY, SecE and SecG subunits. The heterotrimers can form oligomers, although 1 heterotrimer is thought to be able to translocate proteins. Interacts with the ribosome. Interacts with SecDF, and other proteins may be involved. Interacts with SecA.</text>
</comment>
<evidence type="ECO:0000256" key="3">
    <source>
        <dbReference type="ARBA" id="ARBA00022475"/>
    </source>
</evidence>
<dbReference type="RefSeq" id="WP_188760450.1">
    <property type="nucleotide sequence ID" value="NZ_BMJB01000003.1"/>
</dbReference>
<keyword evidence="6 9" id="KW-1133">Transmembrane helix</keyword>
<dbReference type="GO" id="GO:0006605">
    <property type="term" value="P:protein targeting"/>
    <property type="evidence" value="ECO:0007669"/>
    <property type="project" value="UniProtKB-UniRule"/>
</dbReference>
<evidence type="ECO:0000313" key="11">
    <source>
        <dbReference type="Proteomes" id="UP000648801"/>
    </source>
</evidence>
<evidence type="ECO:0000256" key="1">
    <source>
        <dbReference type="ARBA" id="ARBA00004370"/>
    </source>
</evidence>
<comment type="caution">
    <text evidence="10">The sequence shown here is derived from an EMBL/GenBank/DDBJ whole genome shotgun (WGS) entry which is preliminary data.</text>
</comment>
<keyword evidence="5 9" id="KW-0653">Protein transport</keyword>
<gene>
    <name evidence="9" type="primary">secE</name>
    <name evidence="10" type="ORF">GCM10011507_31010</name>
</gene>
<dbReference type="InterPro" id="IPR005807">
    <property type="entry name" value="SecE_bac"/>
</dbReference>
<keyword evidence="11" id="KW-1185">Reference proteome</keyword>
<dbReference type="PROSITE" id="PS01067">
    <property type="entry name" value="SECE_SEC61G"/>
    <property type="match status" value="1"/>
</dbReference>
<dbReference type="GO" id="GO:0043952">
    <property type="term" value="P:protein transport by the Sec complex"/>
    <property type="evidence" value="ECO:0007669"/>
    <property type="project" value="UniProtKB-UniRule"/>
</dbReference>
<evidence type="ECO:0000256" key="7">
    <source>
        <dbReference type="ARBA" id="ARBA00023010"/>
    </source>
</evidence>
<evidence type="ECO:0000313" key="10">
    <source>
        <dbReference type="EMBL" id="GGA77544.1"/>
    </source>
</evidence>